<dbReference type="Proteomes" id="UP000784286">
    <property type="component" value="Unassembled WGS sequence"/>
</dbReference>
<proteinExistence type="predicted"/>
<organism evidence="3 4">
    <name type="scientific">Candidatus Phocaeicola excrementipullorum</name>
    <dbReference type="NCBI Taxonomy" id="2838731"/>
    <lineage>
        <taxon>Bacteria</taxon>
        <taxon>Pseudomonadati</taxon>
        <taxon>Bacteroidota</taxon>
        <taxon>Bacteroidia</taxon>
        <taxon>Bacteroidales</taxon>
        <taxon>Bacteroidaceae</taxon>
        <taxon>Phocaeicola</taxon>
    </lineage>
</organism>
<dbReference type="Gene3D" id="1.20.120.1490">
    <property type="match status" value="1"/>
</dbReference>
<reference evidence="3" key="2">
    <citation type="submission" date="2021-04" db="EMBL/GenBank/DDBJ databases">
        <authorList>
            <person name="Gilroy R."/>
        </authorList>
    </citation>
    <scope>NUCLEOTIDE SEQUENCE</scope>
    <source>
        <strain evidence="3">8470</strain>
    </source>
</reference>
<gene>
    <name evidence="3" type="ORF">H9928_01450</name>
</gene>
<feature type="region of interest" description="Disordered" evidence="1">
    <location>
        <begin position="22"/>
        <end position="45"/>
    </location>
</feature>
<evidence type="ECO:0008006" key="5">
    <source>
        <dbReference type="Google" id="ProtNLM"/>
    </source>
</evidence>
<evidence type="ECO:0000313" key="3">
    <source>
        <dbReference type="EMBL" id="MBU3855224.1"/>
    </source>
</evidence>
<feature type="signal peptide" evidence="2">
    <location>
        <begin position="1"/>
        <end position="23"/>
    </location>
</feature>
<dbReference type="EMBL" id="JAHLFJ010000014">
    <property type="protein sequence ID" value="MBU3855224.1"/>
    <property type="molecule type" value="Genomic_DNA"/>
</dbReference>
<accession>A0A948X1N0</accession>
<sequence length="189" mass="21812">MKTNRLFLALAFVAVLGGSSAFAQNTDGENNKPADKQRKRPTPEQMMEFQTKRMEQSLMLDDKTAAKFTPLYKEYLEAMKESRALPKNAKDAKEAKKKERTDEDIMKALEDRMDRQQKMLDTKKKYFNEFKKILTPRQLEKVFAPRPEGFRKAPGKPRAGKRADARPCPLCPPCHEMNRHHAVCPPCQK</sequence>
<dbReference type="AlphaFoldDB" id="A0A948X1N0"/>
<keyword evidence="2" id="KW-0732">Signal</keyword>
<evidence type="ECO:0000256" key="2">
    <source>
        <dbReference type="SAM" id="SignalP"/>
    </source>
</evidence>
<evidence type="ECO:0000313" key="4">
    <source>
        <dbReference type="Proteomes" id="UP000784286"/>
    </source>
</evidence>
<feature type="region of interest" description="Disordered" evidence="1">
    <location>
        <begin position="144"/>
        <end position="165"/>
    </location>
</feature>
<protein>
    <recommendedName>
        <fullName evidence="5">DUF4890 domain-containing protein</fullName>
    </recommendedName>
</protein>
<reference evidence="3" key="1">
    <citation type="journal article" date="2021" name="PeerJ">
        <title>Extensive microbial diversity within the chicken gut microbiome revealed by metagenomics and culture.</title>
        <authorList>
            <person name="Gilroy R."/>
            <person name="Ravi A."/>
            <person name="Getino M."/>
            <person name="Pursley I."/>
            <person name="Horton D.L."/>
            <person name="Alikhan N.F."/>
            <person name="Baker D."/>
            <person name="Gharbi K."/>
            <person name="Hall N."/>
            <person name="Watson M."/>
            <person name="Adriaenssens E.M."/>
            <person name="Foster-Nyarko E."/>
            <person name="Jarju S."/>
            <person name="Secka A."/>
            <person name="Antonio M."/>
            <person name="Oren A."/>
            <person name="Chaudhuri R.R."/>
            <person name="La Ragione R."/>
            <person name="Hildebrand F."/>
            <person name="Pallen M.J."/>
        </authorList>
    </citation>
    <scope>NUCLEOTIDE SEQUENCE</scope>
    <source>
        <strain evidence="3">8470</strain>
    </source>
</reference>
<feature type="region of interest" description="Disordered" evidence="1">
    <location>
        <begin position="83"/>
        <end position="103"/>
    </location>
</feature>
<feature type="chain" id="PRO_5037245872" description="DUF4890 domain-containing protein" evidence="2">
    <location>
        <begin position="24"/>
        <end position="189"/>
    </location>
</feature>
<comment type="caution">
    <text evidence="3">The sequence shown here is derived from an EMBL/GenBank/DDBJ whole genome shotgun (WGS) entry which is preliminary data.</text>
</comment>
<name>A0A948X1N0_9BACT</name>
<evidence type="ECO:0000256" key="1">
    <source>
        <dbReference type="SAM" id="MobiDB-lite"/>
    </source>
</evidence>